<dbReference type="SMART" id="SM00837">
    <property type="entry name" value="DPBB_1"/>
    <property type="match status" value="1"/>
</dbReference>
<dbReference type="PANTHER" id="PTHR31692">
    <property type="entry name" value="EXPANSIN-B3"/>
    <property type="match status" value="1"/>
</dbReference>
<dbReference type="SUPFAM" id="SSF50685">
    <property type="entry name" value="Barwin-like endoglucanases"/>
    <property type="match status" value="1"/>
</dbReference>
<dbReference type="InterPro" id="IPR009009">
    <property type="entry name" value="RlpA-like_DPBB"/>
</dbReference>
<sequence>MPAQGSPGFESGSCGYGSLALGFNKGFVASASSSIYRDGIGCGGCYQIRCKDPRLCSTKGVTVIVTDQKPNNRTDFVLNAPAFTAMAKAGSAQSLKESGLVAIEYRRVPCNYKNKNLAIRLSTSPASFSNLAYNGSGRTVRLDTSQLRADAAV</sequence>
<dbReference type="InterPro" id="IPR007118">
    <property type="entry name" value="Expan_Lol_pI"/>
</dbReference>
<dbReference type="Gene3D" id="2.40.40.10">
    <property type="entry name" value="RlpA-like domain"/>
    <property type="match status" value="1"/>
</dbReference>
<dbReference type="GO" id="GO:0005576">
    <property type="term" value="C:extracellular region"/>
    <property type="evidence" value="ECO:0007669"/>
    <property type="project" value="InterPro"/>
</dbReference>
<dbReference type="PROSITE" id="PS50842">
    <property type="entry name" value="EXPANSIN_EG45"/>
    <property type="match status" value="1"/>
</dbReference>
<dbReference type="AlphaFoldDB" id="A0A5P1F3W9"/>
<dbReference type="Gramene" id="ONK72844">
    <property type="protein sequence ID" value="ONK72844"/>
    <property type="gene ID" value="A4U43_C04F23840"/>
</dbReference>
<evidence type="ECO:0000313" key="2">
    <source>
        <dbReference type="EMBL" id="ONK72844.1"/>
    </source>
</evidence>
<dbReference type="EMBL" id="CM007384">
    <property type="protein sequence ID" value="ONK72844.1"/>
    <property type="molecule type" value="Genomic_DNA"/>
</dbReference>
<dbReference type="OMA" id="IMAMANK"/>
<evidence type="ECO:0000259" key="1">
    <source>
        <dbReference type="PROSITE" id="PS50842"/>
    </source>
</evidence>
<protein>
    <recommendedName>
        <fullName evidence="1">Expansin-like EG45 domain-containing protein</fullName>
    </recommendedName>
</protein>
<organism evidence="2 3">
    <name type="scientific">Asparagus officinalis</name>
    <name type="common">Garden asparagus</name>
    <dbReference type="NCBI Taxonomy" id="4686"/>
    <lineage>
        <taxon>Eukaryota</taxon>
        <taxon>Viridiplantae</taxon>
        <taxon>Streptophyta</taxon>
        <taxon>Embryophyta</taxon>
        <taxon>Tracheophyta</taxon>
        <taxon>Spermatophyta</taxon>
        <taxon>Magnoliopsida</taxon>
        <taxon>Liliopsida</taxon>
        <taxon>Asparagales</taxon>
        <taxon>Asparagaceae</taxon>
        <taxon>Asparagoideae</taxon>
        <taxon>Asparagus</taxon>
    </lineage>
</organism>
<proteinExistence type="predicted"/>
<dbReference type="InterPro" id="IPR007112">
    <property type="entry name" value="Expansin/allergen_DPBB_dom"/>
</dbReference>
<accession>A0A5P1F3W9</accession>
<name>A0A5P1F3W9_ASPOF</name>
<reference evidence="3" key="1">
    <citation type="journal article" date="2017" name="Nat. Commun.">
        <title>The asparagus genome sheds light on the origin and evolution of a young Y chromosome.</title>
        <authorList>
            <person name="Harkess A."/>
            <person name="Zhou J."/>
            <person name="Xu C."/>
            <person name="Bowers J.E."/>
            <person name="Van der Hulst R."/>
            <person name="Ayyampalayam S."/>
            <person name="Mercati F."/>
            <person name="Riccardi P."/>
            <person name="McKain M.R."/>
            <person name="Kakrana A."/>
            <person name="Tang H."/>
            <person name="Ray J."/>
            <person name="Groenendijk J."/>
            <person name="Arikit S."/>
            <person name="Mathioni S.M."/>
            <person name="Nakano M."/>
            <person name="Shan H."/>
            <person name="Telgmann-Rauber A."/>
            <person name="Kanno A."/>
            <person name="Yue Z."/>
            <person name="Chen H."/>
            <person name="Li W."/>
            <person name="Chen Y."/>
            <person name="Xu X."/>
            <person name="Zhang Y."/>
            <person name="Luo S."/>
            <person name="Chen H."/>
            <person name="Gao J."/>
            <person name="Mao Z."/>
            <person name="Pires J.C."/>
            <person name="Luo M."/>
            <person name="Kudrna D."/>
            <person name="Wing R.A."/>
            <person name="Meyers B.C."/>
            <person name="Yi K."/>
            <person name="Kong H."/>
            <person name="Lavrijsen P."/>
            <person name="Sunseri F."/>
            <person name="Falavigna A."/>
            <person name="Ye Y."/>
            <person name="Leebens-Mack J.H."/>
            <person name="Chen G."/>
        </authorList>
    </citation>
    <scope>NUCLEOTIDE SEQUENCE [LARGE SCALE GENOMIC DNA]</scope>
    <source>
        <strain evidence="3">cv. DH0086</strain>
    </source>
</reference>
<dbReference type="Proteomes" id="UP000243459">
    <property type="component" value="Chromosome 4"/>
</dbReference>
<dbReference type="PRINTS" id="PR01225">
    <property type="entry name" value="EXPANSNFAMLY"/>
</dbReference>
<dbReference type="PANTHER" id="PTHR31692:SF4">
    <property type="entry name" value="EXPANSIN-LIKE A1-RELATED"/>
    <property type="match status" value="1"/>
</dbReference>
<gene>
    <name evidence="2" type="ORF">A4U43_C04F23840</name>
</gene>
<feature type="domain" description="Expansin-like EG45" evidence="1">
    <location>
        <begin position="11"/>
        <end position="115"/>
    </location>
</feature>
<dbReference type="InterPro" id="IPR036908">
    <property type="entry name" value="RlpA-like_sf"/>
</dbReference>
<keyword evidence="3" id="KW-1185">Reference proteome</keyword>
<evidence type="ECO:0000313" key="3">
    <source>
        <dbReference type="Proteomes" id="UP000243459"/>
    </source>
</evidence>
<dbReference type="Pfam" id="PF03330">
    <property type="entry name" value="DPBB_1"/>
    <property type="match status" value="1"/>
</dbReference>